<evidence type="ECO:0000313" key="3">
    <source>
        <dbReference type="EMBL" id="KAK1311389.1"/>
    </source>
</evidence>
<organism evidence="3 4">
    <name type="scientific">Acorus calamus</name>
    <name type="common">Sweet flag</name>
    <dbReference type="NCBI Taxonomy" id="4465"/>
    <lineage>
        <taxon>Eukaryota</taxon>
        <taxon>Viridiplantae</taxon>
        <taxon>Streptophyta</taxon>
        <taxon>Embryophyta</taxon>
        <taxon>Tracheophyta</taxon>
        <taxon>Spermatophyta</taxon>
        <taxon>Magnoliopsida</taxon>
        <taxon>Liliopsida</taxon>
        <taxon>Acoraceae</taxon>
        <taxon>Acorus</taxon>
    </lineage>
</organism>
<dbReference type="Proteomes" id="UP001180020">
    <property type="component" value="Unassembled WGS sequence"/>
</dbReference>
<sequence>MNLEFSLVQLRRSSPFPLRRLGWSSLLRRPRNTRRRSTSVVGFSKDGGGGGGEWWRLKLSDIDTDAVQERLNSWLSTAQNALNEMTAPLKKTGQGTMPESENVLDTTQIDEILMIEQTTDSSTLNGDLSLAAIVSIEQFSRMNGSTGRKMQKIFEAVAPESVQNDARSLVEYCCFRFLSRDSSGIHPCLKEPAFQRLLFITMLAWEQPYRDHSVHVASEKYSLQTRLVGEKAFVRVAPAVAGIAETTTAHHLFKAIVGDEKGISISLWTMYISELLKVHEARKSYQDQGSAQFYNEQILCIGSSRKRPVLKWENNIVWPGNLTLTDRALYFEAIGLTGKRDPRRLDLTGNGSRVEKARVGPLGSAFFDSAVSISSSPASETWVLEFIDFGGEMRRDVWYAFICEIISLHKFIREFGPGDGDYWMRHVYGARRGKARAITSAANGIARLQSLQFIQRLSEDPAKLVHFSYLRNAPYGDVVLQTLAVSFWGGPLITNFKDVDGQPTKHIGRSEELSSSNISDVDGSIYLRKWMTSPSWTSTSSVTFWKNLVAKQGIVLGKNHVVAHLNVIERAAFICKEKSQVVEKTQATIDAAMIKGIPSNIDLFKELILPLTVMAKNFDKLRRWEEPRSTILFLAFSYTIIFRNLLSYVFPVTLMTVAATMLLLKGLKEQGRLGRYFGKITIRDQPPSNTIQKIIAVKEAMADVESYLQNLNVTLLKVRSIVLSGQPERTTEVALVLICAATVLLIVPFKYVVTFVLCDLFTRELEFRREMVVKFRKFLKDCWATVPAAPVVVLPSESEVTESSSSINVTKQNDQRTLEGTERNRNTGKPS</sequence>
<dbReference type="InterPro" id="IPR006927">
    <property type="entry name" value="DUF639"/>
</dbReference>
<keyword evidence="2" id="KW-1133">Transmembrane helix</keyword>
<name>A0AAV9EDC8_ACOCL</name>
<dbReference type="AlphaFoldDB" id="A0AAV9EDC8"/>
<feature type="transmembrane region" description="Helical" evidence="2">
    <location>
        <begin position="733"/>
        <end position="753"/>
    </location>
</feature>
<accession>A0AAV9EDC8</accession>
<feature type="region of interest" description="Disordered" evidence="1">
    <location>
        <begin position="799"/>
        <end position="831"/>
    </location>
</feature>
<evidence type="ECO:0000256" key="2">
    <source>
        <dbReference type="SAM" id="Phobius"/>
    </source>
</evidence>
<keyword evidence="4" id="KW-1185">Reference proteome</keyword>
<dbReference type="EMBL" id="JAUJYO010000008">
    <property type="protein sequence ID" value="KAK1311389.1"/>
    <property type="molecule type" value="Genomic_DNA"/>
</dbReference>
<keyword evidence="2" id="KW-0812">Transmembrane</keyword>
<evidence type="ECO:0000256" key="1">
    <source>
        <dbReference type="SAM" id="MobiDB-lite"/>
    </source>
</evidence>
<protein>
    <submittedName>
        <fullName evidence="3">Uncharacterized protein</fullName>
    </submittedName>
</protein>
<keyword evidence="2" id="KW-0472">Membrane</keyword>
<proteinExistence type="predicted"/>
<reference evidence="3" key="1">
    <citation type="journal article" date="2023" name="Nat. Commun.">
        <title>Diploid and tetraploid genomes of Acorus and the evolution of monocots.</title>
        <authorList>
            <person name="Ma L."/>
            <person name="Liu K.W."/>
            <person name="Li Z."/>
            <person name="Hsiao Y.Y."/>
            <person name="Qi Y."/>
            <person name="Fu T."/>
            <person name="Tang G.D."/>
            <person name="Zhang D."/>
            <person name="Sun W.H."/>
            <person name="Liu D.K."/>
            <person name="Li Y."/>
            <person name="Chen G.Z."/>
            <person name="Liu X.D."/>
            <person name="Liao X.Y."/>
            <person name="Jiang Y.T."/>
            <person name="Yu X."/>
            <person name="Hao Y."/>
            <person name="Huang J."/>
            <person name="Zhao X.W."/>
            <person name="Ke S."/>
            <person name="Chen Y.Y."/>
            <person name="Wu W.L."/>
            <person name="Hsu J.L."/>
            <person name="Lin Y.F."/>
            <person name="Huang M.D."/>
            <person name="Li C.Y."/>
            <person name="Huang L."/>
            <person name="Wang Z.W."/>
            <person name="Zhao X."/>
            <person name="Zhong W.Y."/>
            <person name="Peng D.H."/>
            <person name="Ahmad S."/>
            <person name="Lan S."/>
            <person name="Zhang J.S."/>
            <person name="Tsai W.C."/>
            <person name="Van de Peer Y."/>
            <person name="Liu Z.J."/>
        </authorList>
    </citation>
    <scope>NUCLEOTIDE SEQUENCE</scope>
    <source>
        <strain evidence="3">CP</strain>
    </source>
</reference>
<dbReference type="PANTHER" id="PTHR31860:SF3">
    <property type="entry name" value="PROTEIN, PUTATIVE (DUF639)-RELATED"/>
    <property type="match status" value="1"/>
</dbReference>
<dbReference type="PANTHER" id="PTHR31860">
    <property type="entry name" value="HEAT-INDUCIBLE TRANSCRIPTION REPRESSOR (DUF639)-RELATED"/>
    <property type="match status" value="1"/>
</dbReference>
<gene>
    <name evidence="3" type="ORF">QJS10_CPA08g00665</name>
</gene>
<evidence type="ECO:0000313" key="4">
    <source>
        <dbReference type="Proteomes" id="UP001180020"/>
    </source>
</evidence>
<feature type="compositionally biased region" description="Basic and acidic residues" evidence="1">
    <location>
        <begin position="813"/>
        <end position="825"/>
    </location>
</feature>
<reference evidence="3" key="2">
    <citation type="submission" date="2023-06" db="EMBL/GenBank/DDBJ databases">
        <authorList>
            <person name="Ma L."/>
            <person name="Liu K.-W."/>
            <person name="Li Z."/>
            <person name="Hsiao Y.-Y."/>
            <person name="Qi Y."/>
            <person name="Fu T."/>
            <person name="Tang G."/>
            <person name="Zhang D."/>
            <person name="Sun W.-H."/>
            <person name="Liu D.-K."/>
            <person name="Li Y."/>
            <person name="Chen G.-Z."/>
            <person name="Liu X.-D."/>
            <person name="Liao X.-Y."/>
            <person name="Jiang Y.-T."/>
            <person name="Yu X."/>
            <person name="Hao Y."/>
            <person name="Huang J."/>
            <person name="Zhao X.-W."/>
            <person name="Ke S."/>
            <person name="Chen Y.-Y."/>
            <person name="Wu W.-L."/>
            <person name="Hsu J.-L."/>
            <person name="Lin Y.-F."/>
            <person name="Huang M.-D."/>
            <person name="Li C.-Y."/>
            <person name="Huang L."/>
            <person name="Wang Z.-W."/>
            <person name="Zhao X."/>
            <person name="Zhong W.-Y."/>
            <person name="Peng D.-H."/>
            <person name="Ahmad S."/>
            <person name="Lan S."/>
            <person name="Zhang J.-S."/>
            <person name="Tsai W.-C."/>
            <person name="Van De Peer Y."/>
            <person name="Liu Z.-J."/>
        </authorList>
    </citation>
    <scope>NUCLEOTIDE SEQUENCE</scope>
    <source>
        <strain evidence="3">CP</strain>
        <tissue evidence="3">Leaves</tissue>
    </source>
</reference>
<dbReference type="Pfam" id="PF04842">
    <property type="entry name" value="DUF639"/>
    <property type="match status" value="1"/>
</dbReference>
<comment type="caution">
    <text evidence="3">The sequence shown here is derived from an EMBL/GenBank/DDBJ whole genome shotgun (WGS) entry which is preliminary data.</text>
</comment>
<feature type="transmembrane region" description="Helical" evidence="2">
    <location>
        <begin position="645"/>
        <end position="664"/>
    </location>
</feature>